<accession>A0A164Q581</accession>
<dbReference type="Proteomes" id="UP000076858">
    <property type="component" value="Unassembled WGS sequence"/>
</dbReference>
<comment type="caution">
    <text evidence="1">The sequence shown here is derived from an EMBL/GenBank/DDBJ whole genome shotgun (WGS) entry which is preliminary data.</text>
</comment>
<reference evidence="1 2" key="1">
    <citation type="submission" date="2016-03" db="EMBL/GenBank/DDBJ databases">
        <title>EvidentialGene: Evidence-directed Construction of Genes on Genomes.</title>
        <authorList>
            <person name="Gilbert D.G."/>
            <person name="Choi J.-H."/>
            <person name="Mockaitis K."/>
            <person name="Colbourne J."/>
            <person name="Pfrender M."/>
        </authorList>
    </citation>
    <scope>NUCLEOTIDE SEQUENCE [LARGE SCALE GENOMIC DNA]</scope>
    <source>
        <strain evidence="1 2">Xinb3</strain>
        <tissue evidence="1">Complete organism</tissue>
    </source>
</reference>
<evidence type="ECO:0000313" key="2">
    <source>
        <dbReference type="Proteomes" id="UP000076858"/>
    </source>
</evidence>
<dbReference type="EMBL" id="LRGB01002457">
    <property type="protein sequence ID" value="KZS07441.1"/>
    <property type="molecule type" value="Genomic_DNA"/>
</dbReference>
<name>A0A164Q581_9CRUS</name>
<gene>
    <name evidence="1" type="ORF">APZ42_028831</name>
</gene>
<keyword evidence="2" id="KW-1185">Reference proteome</keyword>
<organism evidence="1 2">
    <name type="scientific">Daphnia magna</name>
    <dbReference type="NCBI Taxonomy" id="35525"/>
    <lineage>
        <taxon>Eukaryota</taxon>
        <taxon>Metazoa</taxon>
        <taxon>Ecdysozoa</taxon>
        <taxon>Arthropoda</taxon>
        <taxon>Crustacea</taxon>
        <taxon>Branchiopoda</taxon>
        <taxon>Diplostraca</taxon>
        <taxon>Cladocera</taxon>
        <taxon>Anomopoda</taxon>
        <taxon>Daphniidae</taxon>
        <taxon>Daphnia</taxon>
    </lineage>
</organism>
<sequence>MLKYTFKMSLPEEFTLTFVLPVFWFIGQQEMRSLILEKDVLQMLEKLDLLDKVKENYFIAMSELM</sequence>
<protein>
    <submittedName>
        <fullName evidence="1">Uncharacterized protein</fullName>
    </submittedName>
</protein>
<evidence type="ECO:0000313" key="1">
    <source>
        <dbReference type="EMBL" id="KZS07441.1"/>
    </source>
</evidence>
<proteinExistence type="predicted"/>
<dbReference type="AlphaFoldDB" id="A0A164Q581"/>